<feature type="binding site" evidence="4">
    <location>
        <position position="36"/>
    </location>
    <ligand>
        <name>S-adenosyl-L-methionine</name>
        <dbReference type="ChEBI" id="CHEBI:59789"/>
    </ligand>
</feature>
<name>A0ABT9VT99_9BACI</name>
<dbReference type="Proteomes" id="UP001235840">
    <property type="component" value="Unassembled WGS sequence"/>
</dbReference>
<dbReference type="RefSeq" id="WP_307389489.1">
    <property type="nucleotide sequence ID" value="NZ_BAAADK010000009.1"/>
</dbReference>
<dbReference type="PANTHER" id="PTHR10509:SF14">
    <property type="entry name" value="CAFFEOYL-COA O-METHYLTRANSFERASE 3-RELATED"/>
    <property type="match status" value="1"/>
</dbReference>
<evidence type="ECO:0000313" key="6">
    <source>
        <dbReference type="Proteomes" id="UP001235840"/>
    </source>
</evidence>
<proteinExistence type="inferred from homology"/>
<feature type="binding site" evidence="4">
    <location>
        <position position="67"/>
    </location>
    <ligand>
        <name>S-adenosyl-L-methionine</name>
        <dbReference type="ChEBI" id="CHEBI:59789"/>
    </ligand>
</feature>
<keyword evidence="4" id="KW-0460">Magnesium</keyword>
<comment type="caution">
    <text evidence="5">The sequence shown here is derived from an EMBL/GenBank/DDBJ whole genome shotgun (WGS) entry which is preliminary data.</text>
</comment>
<feature type="binding site" evidence="4">
    <location>
        <position position="158"/>
    </location>
    <ligand>
        <name>Mg(2+)</name>
        <dbReference type="ChEBI" id="CHEBI:18420"/>
    </ligand>
</feature>
<keyword evidence="1 4" id="KW-0489">Methyltransferase</keyword>
<feature type="binding site" evidence="4">
    <location>
        <position position="131"/>
    </location>
    <ligand>
        <name>Mg(2+)</name>
        <dbReference type="ChEBI" id="CHEBI:18420"/>
    </ligand>
</feature>
<keyword evidence="2 4" id="KW-0808">Transferase</keyword>
<feature type="binding site" evidence="4">
    <location>
        <begin position="112"/>
        <end position="113"/>
    </location>
    <ligand>
        <name>S-adenosyl-L-methionine</name>
        <dbReference type="ChEBI" id="CHEBI:59789"/>
    </ligand>
</feature>
<dbReference type="PANTHER" id="PTHR10509">
    <property type="entry name" value="O-METHYLTRANSFERASE-RELATED"/>
    <property type="match status" value="1"/>
</dbReference>
<evidence type="ECO:0000313" key="5">
    <source>
        <dbReference type="EMBL" id="MDQ0164214.1"/>
    </source>
</evidence>
<organism evidence="5 6">
    <name type="scientific">Caldalkalibacillus horti</name>
    <dbReference type="NCBI Taxonomy" id="77523"/>
    <lineage>
        <taxon>Bacteria</taxon>
        <taxon>Bacillati</taxon>
        <taxon>Bacillota</taxon>
        <taxon>Bacilli</taxon>
        <taxon>Bacillales</taxon>
        <taxon>Bacillaceae</taxon>
        <taxon>Caldalkalibacillus</taxon>
    </lineage>
</organism>
<accession>A0ABT9VT99</accession>
<dbReference type="PROSITE" id="PS51682">
    <property type="entry name" value="SAM_OMT_I"/>
    <property type="match status" value="1"/>
</dbReference>
<reference evidence="5 6" key="1">
    <citation type="submission" date="2023-07" db="EMBL/GenBank/DDBJ databases">
        <title>Genomic Encyclopedia of Type Strains, Phase IV (KMG-IV): sequencing the most valuable type-strain genomes for metagenomic binning, comparative biology and taxonomic classification.</title>
        <authorList>
            <person name="Goeker M."/>
        </authorList>
    </citation>
    <scope>NUCLEOTIDE SEQUENCE [LARGE SCALE GENOMIC DNA]</scope>
    <source>
        <strain evidence="5 6">DSM 12751</strain>
    </source>
</reference>
<keyword evidence="4" id="KW-0479">Metal-binding</keyword>
<dbReference type="InterPro" id="IPR043675">
    <property type="entry name" value="TrmR_methyltr"/>
</dbReference>
<dbReference type="SUPFAM" id="SSF53335">
    <property type="entry name" value="S-adenosyl-L-methionine-dependent methyltransferases"/>
    <property type="match status" value="1"/>
</dbReference>
<comment type="catalytic activity">
    <reaction evidence="4">
        <text>5-hydroxyuridine(34) in tRNA + S-adenosyl-L-methionine = 5-methoxyuridine(34) in tRNA + S-adenosyl-L-homocysteine + H(+)</text>
        <dbReference type="Rhea" id="RHEA:60524"/>
        <dbReference type="Rhea" id="RHEA-COMP:13381"/>
        <dbReference type="Rhea" id="RHEA-COMP:15591"/>
        <dbReference type="ChEBI" id="CHEBI:15378"/>
        <dbReference type="ChEBI" id="CHEBI:57856"/>
        <dbReference type="ChEBI" id="CHEBI:59789"/>
        <dbReference type="ChEBI" id="CHEBI:136877"/>
        <dbReference type="ChEBI" id="CHEBI:143860"/>
    </reaction>
</comment>
<dbReference type="InterPro" id="IPR050362">
    <property type="entry name" value="Cation-dep_OMT"/>
</dbReference>
<dbReference type="InterPro" id="IPR002935">
    <property type="entry name" value="SAM_O-MeTrfase"/>
</dbReference>
<sequence length="215" mass="24674">MIHADLENYLLELSPLKDELLVEMEKLAADDHVPIIDRPSISFIQQLLTIKGNVRRILELGTAIGYSAIWLAEGAKSAIIDTIERDELRVEQAKQFITRAGLDSRVHIHVADATDYAEQLKDHKYDIIFIDAAKGQYQRFFESYTPLLAEDGVVLTDNVFFHGEVVNPDIQNKRIRTLVEKIKRYNVWLREHDSFKTSFVPIGDGLAISVRRREE</sequence>
<keyword evidence="3 4" id="KW-0949">S-adenosyl-L-methionine</keyword>
<dbReference type="EMBL" id="JAUSTY010000001">
    <property type="protein sequence ID" value="MDQ0164214.1"/>
    <property type="molecule type" value="Genomic_DNA"/>
</dbReference>
<feature type="binding site" evidence="4">
    <location>
        <position position="157"/>
    </location>
    <ligand>
        <name>Mg(2+)</name>
        <dbReference type="ChEBI" id="CHEBI:18420"/>
    </ligand>
</feature>
<dbReference type="InterPro" id="IPR029063">
    <property type="entry name" value="SAM-dependent_MTases_sf"/>
</dbReference>
<evidence type="ECO:0000256" key="3">
    <source>
        <dbReference type="ARBA" id="ARBA00022691"/>
    </source>
</evidence>
<comment type="subunit">
    <text evidence="4">Homodimer.</text>
</comment>
<comment type="similarity">
    <text evidence="4">Belongs to the class I-like SAM-binding methyltransferase superfamily. Cation-dependent O-methyltransferase family.</text>
</comment>
<evidence type="ECO:0000256" key="2">
    <source>
        <dbReference type="ARBA" id="ARBA00022679"/>
    </source>
</evidence>
<keyword evidence="6" id="KW-1185">Reference proteome</keyword>
<protein>
    <recommendedName>
        <fullName evidence="4">tRNA 5-hydroxyuridine methyltransferase</fullName>
        <ecNumber evidence="4">2.1.1.-</ecNumber>
    </recommendedName>
    <alternativeName>
        <fullName evidence="4">ho5U methyltransferase</fullName>
    </alternativeName>
</protein>
<keyword evidence="4" id="KW-0819">tRNA processing</keyword>
<evidence type="ECO:0000256" key="4">
    <source>
        <dbReference type="HAMAP-Rule" id="MF_02217"/>
    </source>
</evidence>
<dbReference type="EC" id="2.1.1.-" evidence="4"/>
<gene>
    <name evidence="4" type="primary">trmR</name>
    <name evidence="5" type="ORF">J2S11_000113</name>
</gene>
<feature type="binding site" evidence="4">
    <location>
        <position position="131"/>
    </location>
    <ligand>
        <name>S-adenosyl-L-methionine</name>
        <dbReference type="ChEBI" id="CHEBI:59789"/>
    </ligand>
</feature>
<dbReference type="HAMAP" id="MF_02217">
    <property type="entry name" value="TrmR_methyltr"/>
    <property type="match status" value="1"/>
</dbReference>
<dbReference type="Gene3D" id="3.40.50.150">
    <property type="entry name" value="Vaccinia Virus protein VP39"/>
    <property type="match status" value="1"/>
</dbReference>
<feature type="binding site" evidence="4">
    <location>
        <position position="84"/>
    </location>
    <ligand>
        <name>S-adenosyl-L-methionine</name>
        <dbReference type="ChEBI" id="CHEBI:59789"/>
    </ligand>
</feature>
<dbReference type="Pfam" id="PF01596">
    <property type="entry name" value="Methyltransf_3"/>
    <property type="match status" value="1"/>
</dbReference>
<dbReference type="CDD" id="cd02440">
    <property type="entry name" value="AdoMet_MTases"/>
    <property type="match status" value="1"/>
</dbReference>
<evidence type="ECO:0000256" key="1">
    <source>
        <dbReference type="ARBA" id="ARBA00022603"/>
    </source>
</evidence>
<comment type="function">
    <text evidence="4">Catalyzes the methylation of 5-hydroxyuridine (ho5U) to form 5-methoxyuridine (mo5U) at position 34 in tRNAs.</text>
</comment>